<dbReference type="SUPFAM" id="SSF109604">
    <property type="entry name" value="HD-domain/PDEase-like"/>
    <property type="match status" value="1"/>
</dbReference>
<dbReference type="InterPro" id="IPR037522">
    <property type="entry name" value="HD_GYP_dom"/>
</dbReference>
<dbReference type="PANTHER" id="PTHR43155">
    <property type="entry name" value="CYCLIC DI-GMP PHOSPHODIESTERASE PA4108-RELATED"/>
    <property type="match status" value="1"/>
</dbReference>
<evidence type="ECO:0000259" key="1">
    <source>
        <dbReference type="PROSITE" id="PS51832"/>
    </source>
</evidence>
<dbReference type="Pfam" id="PF13487">
    <property type="entry name" value="HD_5"/>
    <property type="match status" value="1"/>
</dbReference>
<feature type="domain" description="HD-GYP" evidence="1">
    <location>
        <begin position="127"/>
        <end position="323"/>
    </location>
</feature>
<gene>
    <name evidence="2" type="ORF">ASN18_2054</name>
</gene>
<evidence type="ECO:0000313" key="2">
    <source>
        <dbReference type="EMBL" id="KWT84126.1"/>
    </source>
</evidence>
<sequence>MEWDNDDCKKYNAMKPRRVTKGEIVIGRPLSTSIYDDQGQLLLKRGHVIAVNDVPKSIDAIVFEHEPHEIPGWADEYEKAEAMLDQQDSPFELLALLQFRQMSLFKNIATEKDFKSKAMVLAALVEEICKNDEDLALGTIMLDNQGSYSVKHHIHTAIVCNIIAKKLGWSLRERTSLTLAALTMNIGMIELQDVLHNQSDPLTNSQKTELHRHPIVGAEMIRNFGITDELWCTTVAQHHEMVDGSGYPKNLKEGDIIPAARLLSLSDIYCARVSGRDYRPALAPSLAMKEIFLNSKIDTDLGMLFIKHMGIFPPGTFVRLKSNEIAIVTQRGSKVNYPIVHAVIRRTGEVAFVPPRRDTSVAEYAITALIPSENVNITVNRYQLWGYGVFKRSKTLKRKDERVFVSVPAKLLDMQTITTMDAVIINVNESGCMLKMTPEAAGYLTIGTTLHVTFKILTYIVENAAAEVKNIQPKYDTLLIGTMFTEISETDKDNIRTYLKTLDQPAEAQQPLPNPLEQMI</sequence>
<reference evidence="2 3" key="1">
    <citation type="submission" date="2015-11" db="EMBL/GenBank/DDBJ databases">
        <authorList>
            <person name="Lin W."/>
        </authorList>
    </citation>
    <scope>NUCLEOTIDE SEQUENCE [LARGE SCALE GENOMIC DNA]</scope>
    <source>
        <strain evidence="2 3">HCH-1</strain>
    </source>
</reference>
<dbReference type="InterPro" id="IPR009875">
    <property type="entry name" value="PilZ_domain"/>
</dbReference>
<comment type="caution">
    <text evidence="2">The sequence shown here is derived from an EMBL/GenBank/DDBJ whole genome shotgun (WGS) entry which is preliminary data.</text>
</comment>
<protein>
    <submittedName>
        <fullName evidence="2">Phosphohydrolase</fullName>
        <ecNumber evidence="2">3.1.4.52</ecNumber>
    </submittedName>
</protein>
<dbReference type="Gene3D" id="2.40.10.220">
    <property type="entry name" value="predicted glycosyltransferase like domains"/>
    <property type="match status" value="1"/>
</dbReference>
<evidence type="ECO:0000313" key="3">
    <source>
        <dbReference type="Proteomes" id="UP000060487"/>
    </source>
</evidence>
<dbReference type="GO" id="GO:0071111">
    <property type="term" value="F:cyclic-guanylate-specific phosphodiesterase activity"/>
    <property type="evidence" value="ECO:0007669"/>
    <property type="project" value="UniProtKB-EC"/>
</dbReference>
<accession>A0ABR5SEB4</accession>
<dbReference type="CDD" id="cd00077">
    <property type="entry name" value="HDc"/>
    <property type="match status" value="1"/>
</dbReference>
<proteinExistence type="predicted"/>
<dbReference type="EC" id="3.1.4.52" evidence="2"/>
<name>A0ABR5SEB4_9BACT</name>
<dbReference type="PROSITE" id="PS51832">
    <property type="entry name" value="HD_GYP"/>
    <property type="match status" value="1"/>
</dbReference>
<dbReference type="SUPFAM" id="SSF141371">
    <property type="entry name" value="PilZ domain-like"/>
    <property type="match status" value="1"/>
</dbReference>
<dbReference type="Proteomes" id="UP000060487">
    <property type="component" value="Unassembled WGS sequence"/>
</dbReference>
<dbReference type="PANTHER" id="PTHR43155:SF2">
    <property type="entry name" value="CYCLIC DI-GMP PHOSPHODIESTERASE PA4108"/>
    <property type="match status" value="1"/>
</dbReference>
<organism evidence="2 3">
    <name type="scientific">Candidatus Magnetominusculus xianensis</name>
    <dbReference type="NCBI Taxonomy" id="1748249"/>
    <lineage>
        <taxon>Bacteria</taxon>
        <taxon>Pseudomonadati</taxon>
        <taxon>Nitrospirota</taxon>
        <taxon>Nitrospiria</taxon>
        <taxon>Nitrospirales</taxon>
        <taxon>Nitrospiraceae</taxon>
        <taxon>Candidatus Magnetominusculus</taxon>
    </lineage>
</organism>
<dbReference type="EMBL" id="LNQR01000070">
    <property type="protein sequence ID" value="KWT84126.1"/>
    <property type="molecule type" value="Genomic_DNA"/>
</dbReference>
<dbReference type="Gene3D" id="1.10.3210.10">
    <property type="entry name" value="Hypothetical protein af1432"/>
    <property type="match status" value="1"/>
</dbReference>
<dbReference type="Pfam" id="PF07238">
    <property type="entry name" value="PilZ"/>
    <property type="match status" value="1"/>
</dbReference>
<keyword evidence="3" id="KW-1185">Reference proteome</keyword>
<dbReference type="InterPro" id="IPR003607">
    <property type="entry name" value="HD/PDEase_dom"/>
</dbReference>
<keyword evidence="2" id="KW-0378">Hydrolase</keyword>